<evidence type="ECO:0000256" key="1">
    <source>
        <dbReference type="SAM" id="Phobius"/>
    </source>
</evidence>
<keyword evidence="1" id="KW-0472">Membrane</keyword>
<dbReference type="Gene3D" id="3.40.50.980">
    <property type="match status" value="2"/>
</dbReference>
<feature type="non-terminal residue" evidence="3">
    <location>
        <position position="188"/>
    </location>
</feature>
<dbReference type="AlphaFoldDB" id="X1JFG4"/>
<feature type="domain" description="AMP-dependent synthetase/ligase" evidence="2">
    <location>
        <begin position="15"/>
        <end position="185"/>
    </location>
</feature>
<feature type="transmembrane region" description="Helical" evidence="1">
    <location>
        <begin position="122"/>
        <end position="142"/>
    </location>
</feature>
<comment type="caution">
    <text evidence="3">The sequence shown here is derived from an EMBL/GenBank/DDBJ whole genome shotgun (WGS) entry which is preliminary data.</text>
</comment>
<sequence>MRTVFVHKGNFRTMKKVQKNVSLKNIILLEATLTKEGTITFEEFIEGVAPLQPDVDIDPLNDLAALLFTGGTTGLPKGVMLTHTNLVSCTLSTLLMAGEPEEGDDNFGKTINLSVLPLCHSFGFLVMIAAVYGAAMLVIFPSFNASAILEAIEYYRVINFVGVPVMYQMLINNPDFTKRDLSSLEETN</sequence>
<dbReference type="InterPro" id="IPR020845">
    <property type="entry name" value="AMP-binding_CS"/>
</dbReference>
<dbReference type="InterPro" id="IPR000873">
    <property type="entry name" value="AMP-dep_synth/lig_dom"/>
</dbReference>
<evidence type="ECO:0000259" key="2">
    <source>
        <dbReference type="Pfam" id="PF00501"/>
    </source>
</evidence>
<gene>
    <name evidence="3" type="ORF">S03H2_64157</name>
</gene>
<dbReference type="Pfam" id="PF00501">
    <property type="entry name" value="AMP-binding"/>
    <property type="match status" value="1"/>
</dbReference>
<organism evidence="3">
    <name type="scientific">marine sediment metagenome</name>
    <dbReference type="NCBI Taxonomy" id="412755"/>
    <lineage>
        <taxon>unclassified sequences</taxon>
        <taxon>metagenomes</taxon>
        <taxon>ecological metagenomes</taxon>
    </lineage>
</organism>
<dbReference type="PROSITE" id="PS00455">
    <property type="entry name" value="AMP_BINDING"/>
    <property type="match status" value="1"/>
</dbReference>
<reference evidence="3" key="1">
    <citation type="journal article" date="2014" name="Front. Microbiol.">
        <title>High frequency of phylogenetically diverse reductive dehalogenase-homologous genes in deep subseafloor sedimentary metagenomes.</title>
        <authorList>
            <person name="Kawai M."/>
            <person name="Futagami T."/>
            <person name="Toyoda A."/>
            <person name="Takaki Y."/>
            <person name="Nishi S."/>
            <person name="Hori S."/>
            <person name="Arai W."/>
            <person name="Tsubouchi T."/>
            <person name="Morono Y."/>
            <person name="Uchiyama I."/>
            <person name="Ito T."/>
            <person name="Fujiyama A."/>
            <person name="Inagaki F."/>
            <person name="Takami H."/>
        </authorList>
    </citation>
    <scope>NUCLEOTIDE SEQUENCE</scope>
    <source>
        <strain evidence="3">Expedition CK06-06</strain>
    </source>
</reference>
<keyword evidence="1" id="KW-0812">Transmembrane</keyword>
<evidence type="ECO:0000313" key="3">
    <source>
        <dbReference type="EMBL" id="GAH77064.1"/>
    </source>
</evidence>
<accession>X1JFG4</accession>
<dbReference type="SUPFAM" id="SSF56801">
    <property type="entry name" value="Acetyl-CoA synthetase-like"/>
    <property type="match status" value="1"/>
</dbReference>
<proteinExistence type="predicted"/>
<name>X1JFG4_9ZZZZ</name>
<dbReference type="PANTHER" id="PTHR24096">
    <property type="entry name" value="LONG-CHAIN-FATTY-ACID--COA LIGASE"/>
    <property type="match status" value="1"/>
</dbReference>
<dbReference type="EMBL" id="BARU01041645">
    <property type="protein sequence ID" value="GAH77064.1"/>
    <property type="molecule type" value="Genomic_DNA"/>
</dbReference>
<protein>
    <recommendedName>
        <fullName evidence="2">AMP-dependent synthetase/ligase domain-containing protein</fullName>
    </recommendedName>
</protein>
<dbReference type="GO" id="GO:0016405">
    <property type="term" value="F:CoA-ligase activity"/>
    <property type="evidence" value="ECO:0007669"/>
    <property type="project" value="TreeGrafter"/>
</dbReference>
<keyword evidence="1" id="KW-1133">Transmembrane helix</keyword>